<evidence type="ECO:0000259" key="11">
    <source>
        <dbReference type="Pfam" id="PF08016"/>
    </source>
</evidence>
<accession>A0A1Q9F3L3</accession>
<dbReference type="GO" id="GO:0016020">
    <property type="term" value="C:membrane"/>
    <property type="evidence" value="ECO:0007669"/>
    <property type="project" value="UniProtKB-SubCell"/>
</dbReference>
<reference evidence="13 14" key="1">
    <citation type="submission" date="2016-02" db="EMBL/GenBank/DDBJ databases">
        <title>Genome analysis of coral dinoflagellate symbionts highlights evolutionary adaptations to a symbiotic lifestyle.</title>
        <authorList>
            <person name="Aranda M."/>
            <person name="Li Y."/>
            <person name="Liew Y.J."/>
            <person name="Baumgarten S."/>
            <person name="Simakov O."/>
            <person name="Wilson M."/>
            <person name="Piel J."/>
            <person name="Ashoor H."/>
            <person name="Bougouffa S."/>
            <person name="Bajic V.B."/>
            <person name="Ryu T."/>
            <person name="Ravasi T."/>
            <person name="Bayer T."/>
            <person name="Micklem G."/>
            <person name="Kim H."/>
            <person name="Bhak J."/>
            <person name="Lajeunesse T.C."/>
            <person name="Voolstra C.R."/>
        </authorList>
    </citation>
    <scope>NUCLEOTIDE SEQUENCE [LARGE SCALE GENOMIC DNA]</scope>
    <source>
        <strain evidence="13 14">CCMP2467</strain>
    </source>
</reference>
<dbReference type="OrthoDB" id="444119at2759"/>
<dbReference type="Proteomes" id="UP000186817">
    <property type="component" value="Unassembled WGS sequence"/>
</dbReference>
<evidence type="ECO:0000313" key="13">
    <source>
        <dbReference type="EMBL" id="OLQ14256.1"/>
    </source>
</evidence>
<dbReference type="InterPro" id="IPR046791">
    <property type="entry name" value="Polycystin_dom"/>
</dbReference>
<comment type="subcellular location">
    <subcellularLocation>
        <location evidence="1">Membrane</location>
        <topology evidence="1">Multi-pass membrane protein</topology>
    </subcellularLocation>
</comment>
<feature type="chain" id="PRO_5012977472" evidence="9">
    <location>
        <begin position="21"/>
        <end position="1613"/>
    </location>
</feature>
<keyword evidence="6" id="KW-0175">Coiled coil</keyword>
<dbReference type="Pfam" id="PF08016">
    <property type="entry name" value="PKD_channel"/>
    <property type="match status" value="1"/>
</dbReference>
<evidence type="ECO:0000259" key="10">
    <source>
        <dbReference type="Pfam" id="PF02263"/>
    </source>
</evidence>
<keyword evidence="14" id="KW-1185">Reference proteome</keyword>
<evidence type="ECO:0000256" key="4">
    <source>
        <dbReference type="ARBA" id="ARBA00022989"/>
    </source>
</evidence>
<dbReference type="InterPro" id="IPR015894">
    <property type="entry name" value="Guanylate-bd_N"/>
</dbReference>
<proteinExistence type="inferred from homology"/>
<evidence type="ECO:0000256" key="3">
    <source>
        <dbReference type="ARBA" id="ARBA00022692"/>
    </source>
</evidence>
<name>A0A1Q9F3L3_SYMMI</name>
<evidence type="ECO:0000256" key="6">
    <source>
        <dbReference type="SAM" id="Coils"/>
    </source>
</evidence>
<feature type="domain" description="Polycystin" evidence="12">
    <location>
        <begin position="936"/>
        <end position="1044"/>
    </location>
</feature>
<evidence type="ECO:0000256" key="9">
    <source>
        <dbReference type="SAM" id="SignalP"/>
    </source>
</evidence>
<evidence type="ECO:0000256" key="8">
    <source>
        <dbReference type="SAM" id="Phobius"/>
    </source>
</evidence>
<evidence type="ECO:0000259" key="12">
    <source>
        <dbReference type="Pfam" id="PF20519"/>
    </source>
</evidence>
<dbReference type="PANTHER" id="PTHR10877:SF183">
    <property type="entry name" value="AT14535P-RELATED"/>
    <property type="match status" value="1"/>
</dbReference>
<feature type="signal peptide" evidence="9">
    <location>
        <begin position="1"/>
        <end position="20"/>
    </location>
</feature>
<comment type="caution">
    <text evidence="13">The sequence shown here is derived from an EMBL/GenBank/DDBJ whole genome shotgun (WGS) entry which is preliminary data.</text>
</comment>
<dbReference type="InterPro" id="IPR051223">
    <property type="entry name" value="Polycystin"/>
</dbReference>
<feature type="transmembrane region" description="Helical" evidence="8">
    <location>
        <begin position="1148"/>
        <end position="1169"/>
    </location>
</feature>
<sequence length="1613" mass="178591">MPCSRVMLAVLLPIILPVAALKTQSQLTACTCSCCEATVANPHSFLGSANAAVVCTPLFTIAEASSCPAECNDLKAASATALARAELDIESAESATDYSRFCLQNCIHDASSKQNLCTPADDSTNQAPLIPASSLLNEGAAQMEKPDKDVAKAEDKKTEAMENEAKVAKVEASLAKANARTAASLAVAHSRGDLFEEVKTELQHSAERAGAYALAAQQAAKKAEEEVKEIEEAPAVAAQEAANAAIKQFSQQDELNKKFLSNFKAHATPKIPTTPAAAAVAAGPYHAAIRQVESTQGLYEAKAAQLSSEADLLRASSDSTHHQIHPYEEAGNVQAAKQIQTQAHDLLVRSLEKETEAAEAMDEARRIGLMVPKYAAAAADAAARASNHCSFSRHGLGTGGLARGLTGRFTCLRDHDIRSGIMGLGGRSTGAVDAGQNASVHQPVGGNMITNAAGLAEEDDFDGDLDQDPDLITEVDTARQRIKQLTHEQERAVDYEGHLARKLQKLDADLVAKREEVEGLQRSLRLERDKFAEEYKSEKRERETKATTQEERIREYLSEVLYAKPKQKDKKGEFSLDTVLVSFVKPNESFRYNLAFRVDSGTNVAQLRNSACKYWGVSPDSFILRTMANNKCQDDNKVKDCFKQGEIAQLRLEMKRDSSEPPLEEELKAIQPKTKKRAGRPKSGKPRFNAEGVEQIQKFGENYANQLKKMGGVYFLLKLRDTKPSEHASKIKLRNIIVYAALAVLSVYVYMTRRPIGDAFWCAKGVQDFLMVSVPLPGVQAISCTGVKIPGADMVHNIMVCEKMMDKIVEVGAAAATQMRNEFYEKYPANRFALGVSTTLRVSSTTFALSRVVFSFPLQGNVKTPTSTEYCVQNLQLVSALNADLPGANITCYPRTITASTQETAQYTDIASYWQNVTANAEDLDNSANVRGISNPGIFRSATENKDKHSIGEISGRIANYDASGYSVDYRMTVSNPGAAMVEYRRDLDYLRASKWIDDVATRVVIVSFTTYNFDYDLWTASDFFFEIPPDGDILPNFDVKPFKPRIYETRAELTYTYVEYVRLAIGIYILIFVGWSERHHKVRNHKAGFYYHISLAGITDLGLVVCMFITLIWRTVEFQSLSTANYLERADDTQRTHGFISFREMAWNYNTIFIVDGIVMVFLMYRLITFFRLSHTVFLQWRAVGQALKMFVFFSLVILPAFAGFVVVSTMLFGRYIMGFSSLGYSAVSSMKLVAGNLDPQVLDRDVVVGVVSAVALYLLLTFFLLNVFVTMRIRTWALPGVCVSIFQAILSAGVPETLTGPLALRRSDAIDRGCLLGLQLCWEKRSTKWVARLGKTEAPAEAKGPPPKKAEKPAPLQIVQIDLAENKVQGEKADPVTVAGYAACFEPKCRGSLTKQLKSNCPCRRYLREKHPAGSAPPVSKQVMEWKVLTMTKASGREGIDESLEGFIWRPGMEKCTEGIWIWSEVFVCKADGEDVAVLLMDTQGAWDAKMSKVSKQIQQDKIELYFTDFARAALRAQQLSAQPDGKENCSLSDARSMMKSHLDQRRPIDPRFQDIDVWCLPHPSLKIERRLLVTRDSWNGDLVVIEKEFWRFIDGALQLGSEMSDYDNDN</sequence>
<dbReference type="Pfam" id="PF20519">
    <property type="entry name" value="Polycystin_dom"/>
    <property type="match status" value="1"/>
</dbReference>
<keyword evidence="4 8" id="KW-1133">Transmembrane helix</keyword>
<feature type="transmembrane region" description="Helical" evidence="8">
    <location>
        <begin position="1278"/>
        <end position="1296"/>
    </location>
</feature>
<feature type="domain" description="Polycystin cation channel PKD1/PKD2" evidence="11">
    <location>
        <begin position="1078"/>
        <end position="1273"/>
    </location>
</feature>
<feature type="coiled-coil region" evidence="6">
    <location>
        <begin position="503"/>
        <end position="552"/>
    </location>
</feature>
<organism evidence="13 14">
    <name type="scientific">Symbiodinium microadriaticum</name>
    <name type="common">Dinoflagellate</name>
    <name type="synonym">Zooxanthella microadriatica</name>
    <dbReference type="NCBI Taxonomy" id="2951"/>
    <lineage>
        <taxon>Eukaryota</taxon>
        <taxon>Sar</taxon>
        <taxon>Alveolata</taxon>
        <taxon>Dinophyceae</taxon>
        <taxon>Suessiales</taxon>
        <taxon>Symbiodiniaceae</taxon>
        <taxon>Symbiodinium</taxon>
    </lineage>
</organism>
<feature type="compositionally biased region" description="Basic residues" evidence="7">
    <location>
        <begin position="673"/>
        <end position="685"/>
    </location>
</feature>
<evidence type="ECO:0000313" key="14">
    <source>
        <dbReference type="Proteomes" id="UP000186817"/>
    </source>
</evidence>
<keyword evidence="9" id="KW-0732">Signal</keyword>
<feature type="domain" description="Guanylate-binding protein N-terminal" evidence="10">
    <location>
        <begin position="1445"/>
        <end position="1496"/>
    </location>
</feature>
<dbReference type="EMBL" id="LSRX01000017">
    <property type="protein sequence ID" value="OLQ14256.1"/>
    <property type="molecule type" value="Genomic_DNA"/>
</dbReference>
<feature type="region of interest" description="Disordered" evidence="7">
    <location>
        <begin position="656"/>
        <end position="687"/>
    </location>
</feature>
<comment type="similarity">
    <text evidence="2">Belongs to the polycystin family.</text>
</comment>
<evidence type="ECO:0000256" key="1">
    <source>
        <dbReference type="ARBA" id="ARBA00004141"/>
    </source>
</evidence>
<keyword evidence="3 8" id="KW-0812">Transmembrane</keyword>
<dbReference type="PANTHER" id="PTHR10877">
    <property type="entry name" value="POLYCYSTIN FAMILY MEMBER"/>
    <property type="match status" value="1"/>
</dbReference>
<dbReference type="InterPro" id="IPR027417">
    <property type="entry name" value="P-loop_NTPase"/>
</dbReference>
<protein>
    <submittedName>
        <fullName evidence="13">Atlastin-2</fullName>
    </submittedName>
</protein>
<feature type="transmembrane region" description="Helical" evidence="8">
    <location>
        <begin position="1090"/>
        <end position="1114"/>
    </location>
</feature>
<feature type="transmembrane region" description="Helical" evidence="8">
    <location>
        <begin position="1248"/>
        <end position="1271"/>
    </location>
</feature>
<keyword evidence="5 8" id="KW-0472">Membrane</keyword>
<dbReference type="GO" id="GO:0003924">
    <property type="term" value="F:GTPase activity"/>
    <property type="evidence" value="ECO:0007669"/>
    <property type="project" value="InterPro"/>
</dbReference>
<evidence type="ECO:0000256" key="2">
    <source>
        <dbReference type="ARBA" id="ARBA00007200"/>
    </source>
</evidence>
<feature type="transmembrane region" description="Helical" evidence="8">
    <location>
        <begin position="1189"/>
        <end position="1210"/>
    </location>
</feature>
<dbReference type="GO" id="GO:0005525">
    <property type="term" value="F:GTP binding"/>
    <property type="evidence" value="ECO:0007669"/>
    <property type="project" value="InterPro"/>
</dbReference>
<feature type="transmembrane region" description="Helical" evidence="8">
    <location>
        <begin position="1061"/>
        <end position="1078"/>
    </location>
</feature>
<evidence type="ECO:0000256" key="5">
    <source>
        <dbReference type="ARBA" id="ARBA00023136"/>
    </source>
</evidence>
<dbReference type="InterPro" id="IPR013122">
    <property type="entry name" value="PKD1_2_channel"/>
</dbReference>
<evidence type="ECO:0000256" key="7">
    <source>
        <dbReference type="SAM" id="MobiDB-lite"/>
    </source>
</evidence>
<gene>
    <name evidence="13" type="primary">atl2</name>
    <name evidence="13" type="ORF">AK812_SmicGene1609</name>
</gene>
<dbReference type="Pfam" id="PF02263">
    <property type="entry name" value="GBP"/>
    <property type="match status" value="1"/>
</dbReference>
<dbReference type="Gene3D" id="3.40.50.300">
    <property type="entry name" value="P-loop containing nucleotide triphosphate hydrolases"/>
    <property type="match status" value="1"/>
</dbReference>